<sequence length="333" mass="34397">MSTIRDVAEAAGVSIATVSRALHGLPRVSEATRQRVLAAAAELRYVASPSAASLASGQTNAVGVVAPFVNRWYFAAIVHSAEERLRKAGYDLLLYSLGTDAQERRRAFSGTLLSKRVDAVLVLGLHPTAEEVAALSALGGPVAIVGAKVPGWASVRIDDEAAARCAVRHLLDLGHRRIGFIGGDDPLQTAMPGARRVGYRAELAAAGLPGHPELEAVGGFTVSGGHAAATRLLRMADPPTALFAASDEMAMGAVQAARHAGVGVPQDLSVIGIDDHEMAELLDLTTVAQPVVAQGVLAAEMILAALHDPDGPLPSVTVPTELVVRGTTGPAPR</sequence>
<dbReference type="PROSITE" id="PS50932">
    <property type="entry name" value="HTH_LACI_2"/>
    <property type="match status" value="1"/>
</dbReference>
<dbReference type="Pfam" id="PF00356">
    <property type="entry name" value="LacI"/>
    <property type="match status" value="1"/>
</dbReference>
<dbReference type="PROSITE" id="PS00356">
    <property type="entry name" value="HTH_LACI_1"/>
    <property type="match status" value="1"/>
</dbReference>
<dbReference type="Gene3D" id="1.10.260.40">
    <property type="entry name" value="lambda repressor-like DNA-binding domains"/>
    <property type="match status" value="1"/>
</dbReference>
<dbReference type="Pfam" id="PF13377">
    <property type="entry name" value="Peripla_BP_3"/>
    <property type="match status" value="1"/>
</dbReference>
<organism evidence="5 6">
    <name type="scientific">Pseudonocardia adelaidensis</name>
    <dbReference type="NCBI Taxonomy" id="648754"/>
    <lineage>
        <taxon>Bacteria</taxon>
        <taxon>Bacillati</taxon>
        <taxon>Actinomycetota</taxon>
        <taxon>Actinomycetes</taxon>
        <taxon>Pseudonocardiales</taxon>
        <taxon>Pseudonocardiaceae</taxon>
        <taxon>Pseudonocardia</taxon>
    </lineage>
</organism>
<protein>
    <submittedName>
        <fullName evidence="5">Substrate-binding domain-containing protein</fullName>
    </submittedName>
</protein>
<feature type="domain" description="HTH lacI-type" evidence="4">
    <location>
        <begin position="2"/>
        <end position="56"/>
    </location>
</feature>
<dbReference type="InterPro" id="IPR028082">
    <property type="entry name" value="Peripla_BP_I"/>
</dbReference>
<dbReference type="InterPro" id="IPR000843">
    <property type="entry name" value="HTH_LacI"/>
</dbReference>
<dbReference type="PANTHER" id="PTHR30146:SF138">
    <property type="entry name" value="TRANSCRIPTIONAL REGULATORY PROTEIN"/>
    <property type="match status" value="1"/>
</dbReference>
<evidence type="ECO:0000256" key="1">
    <source>
        <dbReference type="ARBA" id="ARBA00023015"/>
    </source>
</evidence>
<gene>
    <name evidence="5" type="ORF">GCM10023320_45720</name>
</gene>
<dbReference type="CDD" id="cd01392">
    <property type="entry name" value="HTH_LacI"/>
    <property type="match status" value="1"/>
</dbReference>
<dbReference type="Proteomes" id="UP001500804">
    <property type="component" value="Unassembled WGS sequence"/>
</dbReference>
<comment type="caution">
    <text evidence="5">The sequence shown here is derived from an EMBL/GenBank/DDBJ whole genome shotgun (WGS) entry which is preliminary data.</text>
</comment>
<dbReference type="CDD" id="cd06267">
    <property type="entry name" value="PBP1_LacI_sugar_binding-like"/>
    <property type="match status" value="1"/>
</dbReference>
<accession>A0ABP9NP93</accession>
<dbReference type="SUPFAM" id="SSF53822">
    <property type="entry name" value="Periplasmic binding protein-like I"/>
    <property type="match status" value="1"/>
</dbReference>
<dbReference type="PRINTS" id="PR00036">
    <property type="entry name" value="HTHLACI"/>
</dbReference>
<dbReference type="PANTHER" id="PTHR30146">
    <property type="entry name" value="LACI-RELATED TRANSCRIPTIONAL REPRESSOR"/>
    <property type="match status" value="1"/>
</dbReference>
<evidence type="ECO:0000256" key="3">
    <source>
        <dbReference type="ARBA" id="ARBA00023163"/>
    </source>
</evidence>
<evidence type="ECO:0000313" key="6">
    <source>
        <dbReference type="Proteomes" id="UP001500804"/>
    </source>
</evidence>
<dbReference type="InterPro" id="IPR046335">
    <property type="entry name" value="LacI/GalR-like_sensor"/>
</dbReference>
<dbReference type="SUPFAM" id="SSF47413">
    <property type="entry name" value="lambda repressor-like DNA-binding domains"/>
    <property type="match status" value="1"/>
</dbReference>
<keyword evidence="3" id="KW-0804">Transcription</keyword>
<evidence type="ECO:0000259" key="4">
    <source>
        <dbReference type="PROSITE" id="PS50932"/>
    </source>
</evidence>
<dbReference type="RefSeq" id="WP_345607320.1">
    <property type="nucleotide sequence ID" value="NZ_BAABJO010000017.1"/>
</dbReference>
<evidence type="ECO:0000256" key="2">
    <source>
        <dbReference type="ARBA" id="ARBA00023125"/>
    </source>
</evidence>
<dbReference type="Gene3D" id="3.40.50.2300">
    <property type="match status" value="2"/>
</dbReference>
<dbReference type="InterPro" id="IPR010982">
    <property type="entry name" value="Lambda_DNA-bd_dom_sf"/>
</dbReference>
<keyword evidence="1" id="KW-0805">Transcription regulation</keyword>
<evidence type="ECO:0000313" key="5">
    <source>
        <dbReference type="EMBL" id="GAA5127816.1"/>
    </source>
</evidence>
<keyword evidence="2" id="KW-0238">DNA-binding</keyword>
<dbReference type="SMART" id="SM00354">
    <property type="entry name" value="HTH_LACI"/>
    <property type="match status" value="1"/>
</dbReference>
<keyword evidence="6" id="KW-1185">Reference proteome</keyword>
<proteinExistence type="predicted"/>
<dbReference type="EMBL" id="BAABJO010000017">
    <property type="protein sequence ID" value="GAA5127816.1"/>
    <property type="molecule type" value="Genomic_DNA"/>
</dbReference>
<reference evidence="6" key="1">
    <citation type="journal article" date="2019" name="Int. J. Syst. Evol. Microbiol.">
        <title>The Global Catalogue of Microorganisms (GCM) 10K type strain sequencing project: providing services to taxonomists for standard genome sequencing and annotation.</title>
        <authorList>
            <consortium name="The Broad Institute Genomics Platform"/>
            <consortium name="The Broad Institute Genome Sequencing Center for Infectious Disease"/>
            <person name="Wu L."/>
            <person name="Ma J."/>
        </authorList>
    </citation>
    <scope>NUCLEOTIDE SEQUENCE [LARGE SCALE GENOMIC DNA]</scope>
    <source>
        <strain evidence="6">JCM 18302</strain>
    </source>
</reference>
<name>A0ABP9NP93_9PSEU</name>